<accession>A0AAW4WZ78</accession>
<comment type="caution">
    <text evidence="1">The sequence shown here is derived from an EMBL/GenBank/DDBJ whole genome shotgun (WGS) entry which is preliminary data.</text>
</comment>
<dbReference type="Proteomes" id="UP001199296">
    <property type="component" value="Unassembled WGS sequence"/>
</dbReference>
<proteinExistence type="predicted"/>
<reference evidence="1 2" key="1">
    <citation type="submission" date="2021-10" db="EMBL/GenBank/DDBJ databases">
        <authorList>
            <person name="Grouzdev D.S."/>
            <person name="Pantiukh K.S."/>
            <person name="Krutkina M.S."/>
        </authorList>
    </citation>
    <scope>NUCLEOTIDE SEQUENCE [LARGE SCALE GENOMIC DNA]</scope>
    <source>
        <strain evidence="1 2">Z-7514</strain>
    </source>
</reference>
<organism evidence="1 2">
    <name type="scientific">Halanaerobium polyolivorans</name>
    <dbReference type="NCBI Taxonomy" id="2886943"/>
    <lineage>
        <taxon>Bacteria</taxon>
        <taxon>Bacillati</taxon>
        <taxon>Bacillota</taxon>
        <taxon>Clostridia</taxon>
        <taxon>Halanaerobiales</taxon>
        <taxon>Halanaerobiaceae</taxon>
        <taxon>Halanaerobium</taxon>
    </lineage>
</organism>
<sequence>MSEYEEEFVEDFVEQFDYDFEKIFAFKSDSLNLQEQLSTLRKKDLSEIRKNLNVEGLSQLNKDELIAKLADLIPEYLAKIIPFLAKTNYHFLNHVINSGQKSFVIDAEKIEVEELDLAAFLFSYGIAYPALVEEGLLFVFPDEIYSVLKKRLKSNTVKEQIEINQDLLLKSWAVLNFYGVMETHALYKKIKEYSDIEVGADHFNNVLYLNSNYHNVLQETDGIIALDQVMDIEFIYNEQMARDIDYADIPQADYDKIIEKGSIVFNFAQKRLQKYLVKNYELESEEAKALVHYISTLIQNGLKKSVISDELFSIIGRDKQGAKAEIGQLLVDINNQSRLWFLKGHRPKDLVQN</sequence>
<gene>
    <name evidence="1" type="ORF">LJ207_04980</name>
</gene>
<evidence type="ECO:0008006" key="3">
    <source>
        <dbReference type="Google" id="ProtNLM"/>
    </source>
</evidence>
<protein>
    <recommendedName>
        <fullName evidence="3">Rho termination factor N-terminal domain-containing protein</fullName>
    </recommendedName>
</protein>
<keyword evidence="2" id="KW-1185">Reference proteome</keyword>
<evidence type="ECO:0000313" key="1">
    <source>
        <dbReference type="EMBL" id="MCC3144679.1"/>
    </source>
</evidence>
<dbReference type="RefSeq" id="WP_229344656.1">
    <property type="nucleotide sequence ID" value="NZ_JAJFAT010000005.1"/>
</dbReference>
<evidence type="ECO:0000313" key="2">
    <source>
        <dbReference type="Proteomes" id="UP001199296"/>
    </source>
</evidence>
<dbReference type="AlphaFoldDB" id="A0AAW4WZ78"/>
<name>A0AAW4WZ78_9FIRM</name>
<dbReference type="EMBL" id="JAJFAT010000005">
    <property type="protein sequence ID" value="MCC3144679.1"/>
    <property type="molecule type" value="Genomic_DNA"/>
</dbReference>